<dbReference type="SMART" id="SM00357">
    <property type="entry name" value="CSP"/>
    <property type="match status" value="1"/>
</dbReference>
<dbReference type="InterPro" id="IPR011129">
    <property type="entry name" value="CSD"/>
</dbReference>
<dbReference type="SMART" id="SM00382">
    <property type="entry name" value="AAA"/>
    <property type="match status" value="1"/>
</dbReference>
<evidence type="ECO:0000259" key="12">
    <source>
        <dbReference type="PROSITE" id="PS51856"/>
    </source>
</evidence>
<evidence type="ECO:0000256" key="7">
    <source>
        <dbReference type="ARBA" id="ARBA00023015"/>
    </source>
</evidence>
<evidence type="ECO:0000256" key="10">
    <source>
        <dbReference type="NCBIfam" id="TIGR00767"/>
    </source>
</evidence>
<dbReference type="InterPro" id="IPR000194">
    <property type="entry name" value="ATPase_F1/V1/A1_a/bsu_nucl-bd"/>
</dbReference>
<proteinExistence type="inferred from homology"/>
<organism evidence="13 14">
    <name type="scientific">Alkalimarinus alittae</name>
    <dbReference type="NCBI Taxonomy" id="2961619"/>
    <lineage>
        <taxon>Bacteria</taxon>
        <taxon>Pseudomonadati</taxon>
        <taxon>Pseudomonadota</taxon>
        <taxon>Gammaproteobacteria</taxon>
        <taxon>Alteromonadales</taxon>
        <taxon>Alteromonadaceae</taxon>
        <taxon>Alkalimarinus</taxon>
    </lineage>
</organism>
<dbReference type="NCBIfam" id="TIGR00767">
    <property type="entry name" value="rho"/>
    <property type="match status" value="1"/>
</dbReference>
<dbReference type="InterPro" id="IPR011112">
    <property type="entry name" value="Rho-like_N"/>
</dbReference>
<dbReference type="Proteomes" id="UP001163739">
    <property type="component" value="Chromosome"/>
</dbReference>
<evidence type="ECO:0000256" key="1">
    <source>
        <dbReference type="ARBA" id="ARBA00022472"/>
    </source>
</evidence>
<evidence type="ECO:0000313" key="13">
    <source>
        <dbReference type="EMBL" id="UZE96446.1"/>
    </source>
</evidence>
<evidence type="ECO:0000256" key="6">
    <source>
        <dbReference type="ARBA" id="ARBA00022884"/>
    </source>
</evidence>
<dbReference type="InterPro" id="IPR027417">
    <property type="entry name" value="P-loop_NTPase"/>
</dbReference>
<evidence type="ECO:0000256" key="8">
    <source>
        <dbReference type="ARBA" id="ARBA00023163"/>
    </source>
</evidence>
<dbReference type="PANTHER" id="PTHR46425:SF1">
    <property type="entry name" value="TRANSCRIPTION TERMINATION FACTOR RHO"/>
    <property type="match status" value="1"/>
</dbReference>
<dbReference type="Pfam" id="PF07497">
    <property type="entry name" value="Rho_RNA_bind"/>
    <property type="match status" value="1"/>
</dbReference>
<feature type="binding site" evidence="9">
    <location>
        <begin position="169"/>
        <end position="174"/>
    </location>
    <ligand>
        <name>ATP</name>
        <dbReference type="ChEBI" id="CHEBI:30616"/>
    </ligand>
</feature>
<feature type="domain" description="Rho RNA-BD" evidence="12">
    <location>
        <begin position="48"/>
        <end position="123"/>
    </location>
</feature>
<keyword evidence="14" id="KW-1185">Reference proteome</keyword>
<dbReference type="EMBL" id="CP100390">
    <property type="protein sequence ID" value="UZE96446.1"/>
    <property type="molecule type" value="Genomic_DNA"/>
</dbReference>
<feature type="region of interest" description="RNA-binding 1" evidence="9">
    <location>
        <begin position="78"/>
        <end position="80"/>
    </location>
</feature>
<keyword evidence="5 9" id="KW-0067">ATP-binding</keyword>
<evidence type="ECO:0000256" key="4">
    <source>
        <dbReference type="ARBA" id="ARBA00022806"/>
    </source>
</evidence>
<dbReference type="InterPro" id="IPR003593">
    <property type="entry name" value="AAA+_ATPase"/>
</dbReference>
<keyword evidence="3 9" id="KW-0378">Hydrolase</keyword>
<dbReference type="SUPFAM" id="SSF68912">
    <property type="entry name" value="Rho N-terminal domain-like"/>
    <property type="match status" value="1"/>
</dbReference>
<dbReference type="Gene3D" id="1.10.720.10">
    <property type="match status" value="1"/>
</dbReference>
<feature type="region of interest" description="RNA-binding 2" evidence="9">
    <location>
        <begin position="284"/>
        <end position="288"/>
    </location>
</feature>
<dbReference type="Pfam" id="PF07498">
    <property type="entry name" value="Rho_N"/>
    <property type="match status" value="1"/>
</dbReference>
<dbReference type="InterPro" id="IPR036269">
    <property type="entry name" value="Rho_N_sf"/>
</dbReference>
<comment type="subunit">
    <text evidence="9">Homohexamer. The homohexamer assembles into an open ring structure.</text>
</comment>
<dbReference type="Pfam" id="PF00006">
    <property type="entry name" value="ATP-synt_ab"/>
    <property type="match status" value="1"/>
</dbReference>
<protein>
    <recommendedName>
        <fullName evidence="9 10">Transcription termination factor Rho</fullName>
        <ecNumber evidence="9 10">3.6.4.-</ecNumber>
    </recommendedName>
    <alternativeName>
        <fullName evidence="9">ATP-dependent helicase Rho</fullName>
    </alternativeName>
</protein>
<evidence type="ECO:0000256" key="11">
    <source>
        <dbReference type="PROSITE-ProRule" id="PRU01203"/>
    </source>
</evidence>
<dbReference type="CDD" id="cd04459">
    <property type="entry name" value="Rho_CSD"/>
    <property type="match status" value="1"/>
</dbReference>
<evidence type="ECO:0000313" key="14">
    <source>
        <dbReference type="Proteomes" id="UP001163739"/>
    </source>
</evidence>
<dbReference type="SUPFAM" id="SSF50249">
    <property type="entry name" value="Nucleic acid-binding proteins"/>
    <property type="match status" value="1"/>
</dbReference>
<feature type="binding site" evidence="9">
    <location>
        <position position="212"/>
    </location>
    <ligand>
        <name>ATP</name>
        <dbReference type="ChEBI" id="CHEBI:30616"/>
    </ligand>
</feature>
<comment type="similarity">
    <text evidence="9 11">Belongs to the Rho family.</text>
</comment>
<dbReference type="Gene3D" id="3.40.50.300">
    <property type="entry name" value="P-loop containing nucleotide triphosphate hydrolases"/>
    <property type="match status" value="1"/>
</dbReference>
<feature type="region of interest" description="RNA-binding 1" evidence="9">
    <location>
        <begin position="61"/>
        <end position="66"/>
    </location>
</feature>
<feature type="site" description="RNA-binding 2" evidence="9">
    <location>
        <position position="326"/>
    </location>
</feature>
<dbReference type="HAMAP" id="MF_01884">
    <property type="entry name" value="Rho"/>
    <property type="match status" value="1"/>
</dbReference>
<accession>A0ABY6N2V7</accession>
<name>A0ABY6N2V7_9ALTE</name>
<dbReference type="PANTHER" id="PTHR46425">
    <property type="entry name" value="TRANSCRIPTION TERMINATION FACTOR RHO"/>
    <property type="match status" value="1"/>
</dbReference>
<evidence type="ECO:0000256" key="5">
    <source>
        <dbReference type="ARBA" id="ARBA00022840"/>
    </source>
</evidence>
<dbReference type="SMART" id="SM00959">
    <property type="entry name" value="Rho_N"/>
    <property type="match status" value="1"/>
</dbReference>
<dbReference type="SUPFAM" id="SSF52540">
    <property type="entry name" value="P-loop containing nucleoside triphosphate hydrolases"/>
    <property type="match status" value="1"/>
</dbReference>
<feature type="region of interest" description="RNA-binding 1" evidence="9">
    <location>
        <begin position="108"/>
        <end position="110"/>
    </location>
</feature>
<gene>
    <name evidence="9 13" type="primary">rho</name>
    <name evidence="13" type="ORF">NKI27_01485</name>
</gene>
<dbReference type="CDD" id="cd01128">
    <property type="entry name" value="rho_factor_C"/>
    <property type="match status" value="1"/>
</dbReference>
<evidence type="ECO:0000256" key="9">
    <source>
        <dbReference type="HAMAP-Rule" id="MF_01884"/>
    </source>
</evidence>
<dbReference type="RefSeq" id="WP_265047931.1">
    <property type="nucleotide sequence ID" value="NZ_CP100390.1"/>
</dbReference>
<evidence type="ECO:0000256" key="2">
    <source>
        <dbReference type="ARBA" id="ARBA00022741"/>
    </source>
</evidence>
<dbReference type="InterPro" id="IPR004665">
    <property type="entry name" value="Term_rho"/>
</dbReference>
<reference evidence="13" key="1">
    <citation type="submission" date="2022-06" db="EMBL/GenBank/DDBJ databases">
        <title>Alkalimarinus sp. nov., isolated from gut of a Alitta virens.</title>
        <authorList>
            <person name="Yang A.I."/>
            <person name="Shin N.-R."/>
        </authorList>
    </citation>
    <scope>NUCLEOTIDE SEQUENCE</scope>
    <source>
        <strain evidence="13">A2M4</strain>
    </source>
</reference>
<dbReference type="InterPro" id="IPR011113">
    <property type="entry name" value="Rho_RNA-bd"/>
</dbReference>
<keyword evidence="6 9" id="KW-0694">RNA-binding</keyword>
<feature type="binding site" evidence="9">
    <location>
        <begin position="181"/>
        <end position="186"/>
    </location>
    <ligand>
        <name>ATP</name>
        <dbReference type="ChEBI" id="CHEBI:30616"/>
    </ligand>
</feature>
<comment type="function">
    <text evidence="9">Facilitates transcription termination by a mechanism that involves Rho binding to the nascent RNA, activation of Rho's RNA-dependent ATPase activity, and release of the mRNA from the DNA template.</text>
</comment>
<keyword evidence="2 9" id="KW-0547">Nucleotide-binding</keyword>
<keyword evidence="1 9" id="KW-0806">Transcription termination</keyword>
<dbReference type="EC" id="3.6.4.-" evidence="9 10"/>
<dbReference type="NCBIfam" id="NF006886">
    <property type="entry name" value="PRK09376.1"/>
    <property type="match status" value="1"/>
</dbReference>
<dbReference type="InterPro" id="IPR012340">
    <property type="entry name" value="NA-bd_OB-fold"/>
</dbReference>
<dbReference type="InterPro" id="IPR041703">
    <property type="entry name" value="Rho_factor_ATP-bd"/>
</dbReference>
<evidence type="ECO:0000256" key="3">
    <source>
        <dbReference type="ARBA" id="ARBA00022801"/>
    </source>
</evidence>
<dbReference type="Gene3D" id="2.40.50.140">
    <property type="entry name" value="Nucleic acid-binding proteins"/>
    <property type="match status" value="1"/>
</dbReference>
<sequence length="420" mass="47051">MNLSELKKKPVPELLNIAAEMGLDNLARSRKQDVIFTILKRHAKGGEDIYGDGVLEILQDGFGFLRSAEGSYLAGPDDIYVSPSQIRRFNLRTGDTVAGKIRPPKDGERYFALLKVSEINLDKPENSRNKILFENLTPLFPTDRLVLEVGNGSTEDLSSRVVDLVAPIGKGQRGLIVSPPKAGKTLMMQNIAQSIVRNNPECHLMVLLIDERPEEVTEMQRSVRGEVIASTFDEPPSRHVQVAEMVIEKAKRLVEHKKDVIILLDSITRLARAYNTIIPSSGKVLTGGVDAHALERPKRFFGAARNVEEGGSLTILATTLVDTGSKMDEVIFEEFKGTGNQEIHLDRKAAEKRVYPAINIRRSGTRREDLLMTEGDLQRVWILRKLLHSMDDDVGAIEFLLDKLKETKTNEEFFLSMKKR</sequence>
<dbReference type="PROSITE" id="PS51856">
    <property type="entry name" value="RHO_RNA_BD"/>
    <property type="match status" value="1"/>
</dbReference>
<keyword evidence="7 9" id="KW-0805">Transcription regulation</keyword>
<keyword evidence="8 9" id="KW-0804">Transcription</keyword>
<keyword evidence="4 9" id="KW-0347">Helicase</keyword>